<dbReference type="AlphaFoldDB" id="A0A8W8IVB8"/>
<dbReference type="SMART" id="SM00336">
    <property type="entry name" value="BBOX"/>
    <property type="match status" value="2"/>
</dbReference>
<dbReference type="EnsemblMetazoa" id="G15564.1">
    <property type="protein sequence ID" value="G15564.1:cds"/>
    <property type="gene ID" value="G15564"/>
</dbReference>
<organism evidence="8 9">
    <name type="scientific">Magallana gigas</name>
    <name type="common">Pacific oyster</name>
    <name type="synonym">Crassostrea gigas</name>
    <dbReference type="NCBI Taxonomy" id="29159"/>
    <lineage>
        <taxon>Eukaryota</taxon>
        <taxon>Metazoa</taxon>
        <taxon>Spiralia</taxon>
        <taxon>Lophotrochozoa</taxon>
        <taxon>Mollusca</taxon>
        <taxon>Bivalvia</taxon>
        <taxon>Autobranchia</taxon>
        <taxon>Pteriomorphia</taxon>
        <taxon>Ostreida</taxon>
        <taxon>Ostreoidea</taxon>
        <taxon>Ostreidae</taxon>
        <taxon>Magallana</taxon>
    </lineage>
</organism>
<keyword evidence="9" id="KW-1185">Reference proteome</keyword>
<keyword evidence="3" id="KW-0862">Zinc</keyword>
<dbReference type="InterPro" id="IPR001870">
    <property type="entry name" value="B30.2/SPRY"/>
</dbReference>
<evidence type="ECO:0000259" key="6">
    <source>
        <dbReference type="PROSITE" id="PS50119"/>
    </source>
</evidence>
<keyword evidence="2 4" id="KW-0863">Zinc-finger</keyword>
<dbReference type="OrthoDB" id="6070885at2759"/>
<dbReference type="InterPro" id="IPR000315">
    <property type="entry name" value="Znf_B-box"/>
</dbReference>
<dbReference type="Gene3D" id="2.60.120.920">
    <property type="match status" value="1"/>
</dbReference>
<dbReference type="SUPFAM" id="SSF57845">
    <property type="entry name" value="B-box zinc-binding domain"/>
    <property type="match status" value="1"/>
</dbReference>
<evidence type="ECO:0008006" key="10">
    <source>
        <dbReference type="Google" id="ProtNLM"/>
    </source>
</evidence>
<dbReference type="SMART" id="SM00184">
    <property type="entry name" value="RING"/>
    <property type="match status" value="1"/>
</dbReference>
<dbReference type="InterPro" id="IPR001841">
    <property type="entry name" value="Znf_RING"/>
</dbReference>
<dbReference type="InterPro" id="IPR047153">
    <property type="entry name" value="TRIM45/56/19-like"/>
</dbReference>
<dbReference type="PROSITE" id="PS00518">
    <property type="entry name" value="ZF_RING_1"/>
    <property type="match status" value="1"/>
</dbReference>
<evidence type="ECO:0000256" key="1">
    <source>
        <dbReference type="ARBA" id="ARBA00022723"/>
    </source>
</evidence>
<dbReference type="Gene3D" id="3.30.160.60">
    <property type="entry name" value="Classic Zinc Finger"/>
    <property type="match status" value="1"/>
</dbReference>
<dbReference type="InterPro" id="IPR013083">
    <property type="entry name" value="Znf_RING/FYVE/PHD"/>
</dbReference>
<dbReference type="Proteomes" id="UP000005408">
    <property type="component" value="Unassembled WGS sequence"/>
</dbReference>
<proteinExistence type="predicted"/>
<dbReference type="Gene3D" id="4.10.830.40">
    <property type="match status" value="1"/>
</dbReference>
<feature type="domain" description="B box-type" evidence="6">
    <location>
        <begin position="148"/>
        <end position="196"/>
    </location>
</feature>
<dbReference type="InterPro" id="IPR013320">
    <property type="entry name" value="ConA-like_dom_sf"/>
</dbReference>
<dbReference type="PANTHER" id="PTHR25462">
    <property type="entry name" value="BONUS, ISOFORM C-RELATED"/>
    <property type="match status" value="1"/>
</dbReference>
<feature type="domain" description="RING-type" evidence="5">
    <location>
        <begin position="14"/>
        <end position="57"/>
    </location>
</feature>
<sequence length="614" mass="70846">MLRAEDVKDEFLLCGICTKEFDEEIHTPRVLPCLHTFCQSCMKKILKGNLMVCPFCKVEYALPSDGIYVFPKDSTRRNLIEFLKVRKRSSDILCKDCPDDNIAADFCKECYIFMCLDCTRAHRRSLASRTHPTIDIKQLQTSGPEVFRRKLKCTKPGHEGQPLVFYCTKKECDQLVCTTCTVCDHDKTKGHAIVNIKDIHSQKTAELNKVFKMLQNDVNTAKMISQQTEQELLNIDIKEYEIEQEIEDAFEACHKALDLRKQELKSKLAALCENKKSAMIYRSRHIETYINDVTNAKEFASSITNHADPTEFIPLHLTLYRRLKMLTGQKFKKTLQVESPSFEPVKMNDDFLRFVTGMGQLSTVVHTRKLSWKRGRTDVGTTGARTPSIEGDIRLGDILCPEFVYDPDTVHQYRKISEDLKSLQNQSLGYTAQLPHSERRLRKYRGVVGSRPFQHPGKHYFEVHVSFKIHKQLDNVNFVFEIGIINRRSDVDSGHYVYDHRNAWSFCAQHCEEHKQLCQWCRHDGRNLAHVPLSGIDAGTVVDVTYGFLVDTDRRKLVVADCTNQRNLYTFTNLEVTRPLWPVFGCHWPSKVKIDMTLRTGNEIQDIPAHLQSE</sequence>
<protein>
    <recommendedName>
        <fullName evidence="10">Tripartite motif-containing protein 45</fullName>
    </recommendedName>
</protein>
<dbReference type="Gene3D" id="3.30.40.10">
    <property type="entry name" value="Zinc/RING finger domain, C3HC4 (zinc finger)"/>
    <property type="match status" value="1"/>
</dbReference>
<dbReference type="PROSITE" id="PS50089">
    <property type="entry name" value="ZF_RING_2"/>
    <property type="match status" value="1"/>
</dbReference>
<accession>A0A8W8IVB8</accession>
<evidence type="ECO:0000313" key="8">
    <source>
        <dbReference type="EnsemblMetazoa" id="G15564.1:cds"/>
    </source>
</evidence>
<dbReference type="OMA" id="RICTNHE"/>
<evidence type="ECO:0000259" key="7">
    <source>
        <dbReference type="PROSITE" id="PS50188"/>
    </source>
</evidence>
<dbReference type="CDD" id="cd11709">
    <property type="entry name" value="SPRY"/>
    <property type="match status" value="1"/>
</dbReference>
<keyword evidence="1" id="KW-0479">Metal-binding</keyword>
<reference evidence="8" key="1">
    <citation type="submission" date="2022-08" db="UniProtKB">
        <authorList>
            <consortium name="EnsemblMetazoa"/>
        </authorList>
    </citation>
    <scope>IDENTIFICATION</scope>
    <source>
        <strain evidence="8">05x7-T-G4-1.051#20</strain>
    </source>
</reference>
<dbReference type="PANTHER" id="PTHR25462:SF296">
    <property type="entry name" value="MEIOTIC P26, ISOFORM F"/>
    <property type="match status" value="1"/>
</dbReference>
<dbReference type="SUPFAM" id="SSF49899">
    <property type="entry name" value="Concanavalin A-like lectins/glucanases"/>
    <property type="match status" value="1"/>
</dbReference>
<name>A0A8W8IVB8_MAGGI</name>
<evidence type="ECO:0000256" key="2">
    <source>
        <dbReference type="ARBA" id="ARBA00022771"/>
    </source>
</evidence>
<evidence type="ECO:0000259" key="5">
    <source>
        <dbReference type="PROSITE" id="PS50089"/>
    </source>
</evidence>
<evidence type="ECO:0000313" key="9">
    <source>
        <dbReference type="Proteomes" id="UP000005408"/>
    </source>
</evidence>
<dbReference type="SUPFAM" id="SSF57850">
    <property type="entry name" value="RING/U-box"/>
    <property type="match status" value="1"/>
</dbReference>
<dbReference type="InterPro" id="IPR043136">
    <property type="entry name" value="B30.2/SPRY_sf"/>
</dbReference>
<evidence type="ECO:0000256" key="4">
    <source>
        <dbReference type="PROSITE-ProRule" id="PRU00024"/>
    </source>
</evidence>
<evidence type="ECO:0000256" key="3">
    <source>
        <dbReference type="ARBA" id="ARBA00022833"/>
    </source>
</evidence>
<dbReference type="PROSITE" id="PS50119">
    <property type="entry name" value="ZF_BBOX"/>
    <property type="match status" value="2"/>
</dbReference>
<dbReference type="InterPro" id="IPR017907">
    <property type="entry name" value="Znf_RING_CS"/>
</dbReference>
<dbReference type="GO" id="GO:0008270">
    <property type="term" value="F:zinc ion binding"/>
    <property type="evidence" value="ECO:0007669"/>
    <property type="project" value="UniProtKB-KW"/>
</dbReference>
<dbReference type="PROSITE" id="PS50188">
    <property type="entry name" value="B302_SPRY"/>
    <property type="match status" value="1"/>
</dbReference>
<dbReference type="Pfam" id="PF13639">
    <property type="entry name" value="zf-RING_2"/>
    <property type="match status" value="1"/>
</dbReference>
<feature type="domain" description="B30.2/SPRY" evidence="7">
    <location>
        <begin position="382"/>
        <end position="603"/>
    </location>
</feature>
<feature type="domain" description="B box-type" evidence="6">
    <location>
        <begin position="89"/>
        <end position="136"/>
    </location>
</feature>